<proteinExistence type="predicted"/>
<dbReference type="InterPro" id="IPR011083">
    <property type="entry name" value="Phage_tail_collar_dom"/>
</dbReference>
<dbReference type="Proteomes" id="UP000552560">
    <property type="component" value="Unassembled WGS sequence"/>
</dbReference>
<evidence type="ECO:0000259" key="1">
    <source>
        <dbReference type="Pfam" id="PF07484"/>
    </source>
</evidence>
<dbReference type="OrthoDB" id="9810174at2"/>
<feature type="domain" description="Phage tail collar" evidence="1">
    <location>
        <begin position="6"/>
        <end position="62"/>
    </location>
</feature>
<evidence type="ECO:0000313" key="3">
    <source>
        <dbReference type="Proteomes" id="UP000552560"/>
    </source>
</evidence>
<name>A0A0R3A6S0_PSEVE</name>
<organism evidence="2 3">
    <name type="scientific">Pseudomonas veronii</name>
    <dbReference type="NCBI Taxonomy" id="76761"/>
    <lineage>
        <taxon>Bacteria</taxon>
        <taxon>Pseudomonadati</taxon>
        <taxon>Pseudomonadota</taxon>
        <taxon>Gammaproteobacteria</taxon>
        <taxon>Pseudomonadales</taxon>
        <taxon>Pseudomonadaceae</taxon>
        <taxon>Pseudomonas</taxon>
    </lineage>
</organism>
<dbReference type="AlphaFoldDB" id="A0A0R3A6S0"/>
<gene>
    <name evidence="2" type="ORF">HBO43_30480</name>
</gene>
<dbReference type="Pfam" id="PF07484">
    <property type="entry name" value="Collar"/>
    <property type="match status" value="1"/>
</dbReference>
<dbReference type="SUPFAM" id="SSF88874">
    <property type="entry name" value="Receptor-binding domain of short tail fibre protein gp12"/>
    <property type="match status" value="1"/>
</dbReference>
<evidence type="ECO:0000313" key="2">
    <source>
        <dbReference type="EMBL" id="NMY00906.1"/>
    </source>
</evidence>
<protein>
    <submittedName>
        <fullName evidence="2">Phage tail protein</fullName>
    </submittedName>
</protein>
<comment type="caution">
    <text evidence="2">The sequence shown here is derived from an EMBL/GenBank/DDBJ whole genome shotgun (WGS) entry which is preliminary data.</text>
</comment>
<dbReference type="RefSeq" id="WP_046385118.1">
    <property type="nucleotide sequence ID" value="NZ_CP129402.1"/>
</dbReference>
<dbReference type="Gene3D" id="3.90.1340.10">
    <property type="entry name" value="Phage tail collar domain"/>
    <property type="match status" value="1"/>
</dbReference>
<dbReference type="EMBL" id="JAAQWE010000050">
    <property type="protein sequence ID" value="NMY00906.1"/>
    <property type="molecule type" value="Genomic_DNA"/>
</dbReference>
<accession>A0A0R3A6S0</accession>
<sequence length="195" mass="19822">MEVFIGTIQPFAFNFAPRNWAFCAGQLLPISQYQALYALIGTTYGGDGTQTFKLPDLQGRLPIGQGNGPGLSQRLIGDVDGVESVMATQANLPTHTHSTAALAVSAAVQLAATASNPLTAPSAANAFIGASGGGPGSASIFSDQQGASPVPLKGVSTSLTGTLALAGQGLPMDTMNPFLVINFSIALNGVFPSRD</sequence>
<dbReference type="InterPro" id="IPR037053">
    <property type="entry name" value="Phage_tail_collar_dom_sf"/>
</dbReference>
<reference evidence="2 3" key="1">
    <citation type="journal article" date="2020" name="Front. Microbiol.">
        <title>Genetic Organization of the aprX-lipA2 Operon Affects the Proteolytic Potential of Pseudomonas Species in Milk.</title>
        <authorList>
            <person name="Maier C."/>
            <person name="Huptas C."/>
            <person name="von Neubeck M."/>
            <person name="Scherer S."/>
            <person name="Wenning M."/>
            <person name="Lucking G."/>
        </authorList>
    </citation>
    <scope>NUCLEOTIDE SEQUENCE [LARGE SCALE GENOMIC DNA]</scope>
    <source>
        <strain evidence="2 3">WS 4671</strain>
    </source>
</reference>